<accession>A0A6G3MEH0</accession>
<evidence type="ECO:0000256" key="5">
    <source>
        <dbReference type="SAM" id="MobiDB-lite"/>
    </source>
</evidence>
<dbReference type="SMART" id="SM00220">
    <property type="entry name" value="S_TKc"/>
    <property type="match status" value="1"/>
</dbReference>
<keyword evidence="3 7" id="KW-0418">Kinase</keyword>
<dbReference type="InterPro" id="IPR011009">
    <property type="entry name" value="Kinase-like_dom_sf"/>
</dbReference>
<sequence length="483" mass="54462">MNSDSSFSDVNHSTNGNCQYFDVRKCTEDNLKLMKSPTLNRPGSIFATSKNQTFSVSCSSPLVEDRSPQNYIATNRKLLTPAVNDSPRISPRPKPIFSSEPAKRRTTRDPKFLRNSVHYIKDPNESISFDYMKDTTRTKSILGDNNNSPSFSIMDPYEMMQISGAIVAKSFENPPSYSNNNSWELMKSTSTEVFNENIGAEVVQLLGNGDSGQAYKCRSKNGDYYVSKRYTNALHGNNDFARMIKEAAALSKLKHANIVSYIGSFVKNKHFFINIEFCNGFNLRKIINLYSNNDSVPSEHKVKIFLRQMLSALSYIHNIGIVHYDVKPDNIFSNIPDKNDLTEHNLVNINVFDPINNIFKLGDFGHCFISNIVNIGVKEGDSRYLAKEALETYCENYISNDGQTYPHSSSDIFALALTTAEYCGCDPLPKCGESWQLIREGHLPALHISYSDDLIDLLRKMIVFDNSDRPSATQCAECIYLKS</sequence>
<evidence type="ECO:0000256" key="2">
    <source>
        <dbReference type="ARBA" id="ARBA00022741"/>
    </source>
</evidence>
<reference evidence="7" key="1">
    <citation type="submission" date="2018-11" db="EMBL/GenBank/DDBJ databases">
        <title>Henneguya salminicola genome and transcriptome.</title>
        <authorList>
            <person name="Yahalomi D."/>
            <person name="Atkinson S.D."/>
            <person name="Neuhof M."/>
            <person name="Chang E.S."/>
            <person name="Philippe H."/>
            <person name="Cartwright P."/>
            <person name="Bartholomew J.L."/>
            <person name="Huchon D."/>
        </authorList>
    </citation>
    <scope>NUCLEOTIDE SEQUENCE</scope>
    <source>
        <strain evidence="7">Hz1</strain>
        <tissue evidence="7">Whole</tissue>
    </source>
</reference>
<evidence type="ECO:0000259" key="6">
    <source>
        <dbReference type="PROSITE" id="PS50011"/>
    </source>
</evidence>
<organism evidence="7">
    <name type="scientific">Henneguya salminicola</name>
    <name type="common">Myxosporean</name>
    <dbReference type="NCBI Taxonomy" id="69463"/>
    <lineage>
        <taxon>Eukaryota</taxon>
        <taxon>Metazoa</taxon>
        <taxon>Cnidaria</taxon>
        <taxon>Myxozoa</taxon>
        <taxon>Myxosporea</taxon>
        <taxon>Bivalvulida</taxon>
        <taxon>Platysporina</taxon>
        <taxon>Myxobolidae</taxon>
        <taxon>Henneguya</taxon>
    </lineage>
</organism>
<dbReference type="Pfam" id="PF00069">
    <property type="entry name" value="Pkinase"/>
    <property type="match status" value="1"/>
</dbReference>
<dbReference type="EMBL" id="GHBP01000623">
    <property type="protein sequence ID" value="NDJ92400.1"/>
    <property type="molecule type" value="Transcribed_RNA"/>
</dbReference>
<keyword evidence="4" id="KW-0067">ATP-binding</keyword>
<feature type="domain" description="Protein kinase" evidence="6">
    <location>
        <begin position="200"/>
        <end position="481"/>
    </location>
</feature>
<proteinExistence type="predicted"/>
<keyword evidence="2" id="KW-0547">Nucleotide-binding</keyword>
<dbReference type="InterPro" id="IPR050339">
    <property type="entry name" value="CC_SR_Kinase"/>
</dbReference>
<evidence type="ECO:0000256" key="3">
    <source>
        <dbReference type="ARBA" id="ARBA00022777"/>
    </source>
</evidence>
<dbReference type="GO" id="GO:0005737">
    <property type="term" value="C:cytoplasm"/>
    <property type="evidence" value="ECO:0007669"/>
    <property type="project" value="TreeGrafter"/>
</dbReference>
<dbReference type="PROSITE" id="PS50011">
    <property type="entry name" value="PROTEIN_KINASE_DOM"/>
    <property type="match status" value="1"/>
</dbReference>
<dbReference type="GO" id="GO:0004713">
    <property type="term" value="F:protein tyrosine kinase activity"/>
    <property type="evidence" value="ECO:0007669"/>
    <property type="project" value="TreeGrafter"/>
</dbReference>
<evidence type="ECO:0000256" key="4">
    <source>
        <dbReference type="ARBA" id="ARBA00022840"/>
    </source>
</evidence>
<dbReference type="Gene3D" id="3.30.200.20">
    <property type="entry name" value="Phosphorylase Kinase, domain 1"/>
    <property type="match status" value="1"/>
</dbReference>
<dbReference type="PANTHER" id="PTHR11042:SF185">
    <property type="entry name" value="WEE1-LIKE PROTEIN KINASE"/>
    <property type="match status" value="1"/>
</dbReference>
<dbReference type="Gene3D" id="1.10.510.10">
    <property type="entry name" value="Transferase(Phosphotransferase) domain 1"/>
    <property type="match status" value="1"/>
</dbReference>
<dbReference type="AlphaFoldDB" id="A0A6G3MEH0"/>
<evidence type="ECO:0000313" key="7">
    <source>
        <dbReference type="EMBL" id="NDJ92400.1"/>
    </source>
</evidence>
<evidence type="ECO:0000256" key="1">
    <source>
        <dbReference type="ARBA" id="ARBA00022679"/>
    </source>
</evidence>
<dbReference type="SUPFAM" id="SSF56112">
    <property type="entry name" value="Protein kinase-like (PK-like)"/>
    <property type="match status" value="1"/>
</dbReference>
<keyword evidence="1" id="KW-0808">Transferase</keyword>
<feature type="region of interest" description="Disordered" evidence="5">
    <location>
        <begin position="82"/>
        <end position="108"/>
    </location>
</feature>
<dbReference type="GO" id="GO:0005634">
    <property type="term" value="C:nucleus"/>
    <property type="evidence" value="ECO:0007669"/>
    <property type="project" value="TreeGrafter"/>
</dbReference>
<dbReference type="InterPro" id="IPR000719">
    <property type="entry name" value="Prot_kinase_dom"/>
</dbReference>
<protein>
    <submittedName>
        <fullName evidence="7">Wee1-like protein kinase 2 (Trinotate prediction)</fullName>
    </submittedName>
</protein>
<name>A0A6G3MEH0_HENSL</name>
<dbReference type="PANTHER" id="PTHR11042">
    <property type="entry name" value="EUKARYOTIC TRANSLATION INITIATION FACTOR 2-ALPHA KINASE EIF2-ALPHA KINASE -RELATED"/>
    <property type="match status" value="1"/>
</dbReference>
<dbReference type="GO" id="GO:0005524">
    <property type="term" value="F:ATP binding"/>
    <property type="evidence" value="ECO:0007669"/>
    <property type="project" value="UniProtKB-KW"/>
</dbReference>